<reference evidence="1 2" key="1">
    <citation type="submission" date="2023-08" db="EMBL/GenBank/DDBJ databases">
        <authorList>
            <person name="Girao M."/>
            <person name="Carvalho M.F."/>
        </authorList>
    </citation>
    <scope>NUCLEOTIDE SEQUENCE [LARGE SCALE GENOMIC DNA]</scope>
    <source>
        <strain evidence="1 2">CT-R113</strain>
    </source>
</reference>
<name>A0ABU7KD28_9ACTN</name>
<evidence type="ECO:0000313" key="2">
    <source>
        <dbReference type="Proteomes" id="UP001356095"/>
    </source>
</evidence>
<keyword evidence="2" id="KW-1185">Reference proteome</keyword>
<dbReference type="EMBL" id="JAUZMY010000026">
    <property type="protein sequence ID" value="MEE2040135.1"/>
    <property type="molecule type" value="Genomic_DNA"/>
</dbReference>
<gene>
    <name evidence="1" type="ORF">Q8791_23230</name>
</gene>
<protein>
    <submittedName>
        <fullName evidence="1">Uncharacterized protein</fullName>
    </submittedName>
</protein>
<dbReference type="RefSeq" id="WP_330093904.1">
    <property type="nucleotide sequence ID" value="NZ_JAUZMY010000026.1"/>
</dbReference>
<organism evidence="1 2">
    <name type="scientific">Nocardiopsis codii</name>
    <dbReference type="NCBI Taxonomy" id="3065942"/>
    <lineage>
        <taxon>Bacteria</taxon>
        <taxon>Bacillati</taxon>
        <taxon>Actinomycetota</taxon>
        <taxon>Actinomycetes</taxon>
        <taxon>Streptosporangiales</taxon>
        <taxon>Nocardiopsidaceae</taxon>
        <taxon>Nocardiopsis</taxon>
    </lineage>
</organism>
<sequence length="119" mass="12858">MAPDRDQLALDIEPVNPGIADTLRVTSADWWSRASRAVAQLAREGRPFQAYDVVTRFGVEEPDNGAKQWGALFSAMRKAGVIVHHGYTTSARPTANSSACRQWIGAATPIPSTPERPAA</sequence>
<evidence type="ECO:0000313" key="1">
    <source>
        <dbReference type="EMBL" id="MEE2040135.1"/>
    </source>
</evidence>
<proteinExistence type="predicted"/>
<dbReference type="Proteomes" id="UP001356095">
    <property type="component" value="Unassembled WGS sequence"/>
</dbReference>
<accession>A0ABU7KD28</accession>
<comment type="caution">
    <text evidence="1">The sequence shown here is derived from an EMBL/GenBank/DDBJ whole genome shotgun (WGS) entry which is preliminary data.</text>
</comment>